<sequence length="276" mass="30604">MSITEENDARGPLDIVRAFTTTTAQKPPLTETRRIVLGDGYHALSLEGGYFSLQLSVALDKVEKSAGIQQGSFTYEGRTINLEDPEPEVWIDDKIAVVWTGTKRLSPEQELLGRSLSIFTLLQVNGSWKLAGAASTQLSIERPPLTISTEITPDLLESLERLKKANQDGAWEDSEKLVLRKAGGTWLVQPGEPQHELLEDHIRGPTGWFGLPVEHEVDESFDDFKVRFSDNTALVWARFTVKSGGNSVRKGVNVITLYWIDGTWVVAHSAVFAQDT</sequence>
<proteinExistence type="predicted"/>
<evidence type="ECO:0000313" key="2">
    <source>
        <dbReference type="Proteomes" id="UP000622797"/>
    </source>
</evidence>
<dbReference type="Proteomes" id="UP000622797">
    <property type="component" value="Unassembled WGS sequence"/>
</dbReference>
<keyword evidence="2" id="KW-1185">Reference proteome</keyword>
<evidence type="ECO:0008006" key="3">
    <source>
        <dbReference type="Google" id="ProtNLM"/>
    </source>
</evidence>
<dbReference type="AlphaFoldDB" id="A0A8H4TVV1"/>
<comment type="caution">
    <text evidence="1">The sequence shown here is derived from an EMBL/GenBank/DDBJ whole genome shotgun (WGS) entry which is preliminary data.</text>
</comment>
<reference evidence="1" key="2">
    <citation type="submission" date="2020-05" db="EMBL/GenBank/DDBJ databases">
        <authorList>
            <person name="Kim H.-S."/>
            <person name="Proctor R.H."/>
            <person name="Brown D.W."/>
        </authorList>
    </citation>
    <scope>NUCLEOTIDE SEQUENCE</scope>
    <source>
        <strain evidence="1">NRRL 20472</strain>
    </source>
</reference>
<organism evidence="1 2">
    <name type="scientific">Fusarium sarcochroum</name>
    <dbReference type="NCBI Taxonomy" id="1208366"/>
    <lineage>
        <taxon>Eukaryota</taxon>
        <taxon>Fungi</taxon>
        <taxon>Dikarya</taxon>
        <taxon>Ascomycota</taxon>
        <taxon>Pezizomycotina</taxon>
        <taxon>Sordariomycetes</taxon>
        <taxon>Hypocreomycetidae</taxon>
        <taxon>Hypocreales</taxon>
        <taxon>Nectriaceae</taxon>
        <taxon>Fusarium</taxon>
        <taxon>Fusarium lateritium species complex</taxon>
    </lineage>
</organism>
<dbReference type="OrthoDB" id="2896390at2759"/>
<protein>
    <recommendedName>
        <fullName evidence="3">SnoaL-like domain-containing protein</fullName>
    </recommendedName>
</protein>
<gene>
    <name evidence="1" type="ORF">FSARC_7174</name>
</gene>
<accession>A0A8H4TVV1</accession>
<dbReference type="EMBL" id="JABEXW010000381">
    <property type="protein sequence ID" value="KAF4964947.1"/>
    <property type="molecule type" value="Genomic_DNA"/>
</dbReference>
<name>A0A8H4TVV1_9HYPO</name>
<evidence type="ECO:0000313" key="1">
    <source>
        <dbReference type="EMBL" id="KAF4964947.1"/>
    </source>
</evidence>
<reference evidence="1" key="1">
    <citation type="journal article" date="2020" name="BMC Genomics">
        <title>Correction to: Identification and distribution of gene clusters required for synthesis of sphingolipid metabolism inhibitors in diverse species of the filamentous fungus Fusarium.</title>
        <authorList>
            <person name="Kim H.S."/>
            <person name="Lohmar J.M."/>
            <person name="Busman M."/>
            <person name="Brown D.W."/>
            <person name="Naumann T.A."/>
            <person name="Divon H.H."/>
            <person name="Lysoe E."/>
            <person name="Uhlig S."/>
            <person name="Proctor R.H."/>
        </authorList>
    </citation>
    <scope>NUCLEOTIDE SEQUENCE</scope>
    <source>
        <strain evidence="1">NRRL 20472</strain>
    </source>
</reference>